<gene>
    <name evidence="3" type="ORF">MM415A06991_0002</name>
    <name evidence="2" type="ORF">MM415B00619_0041</name>
</gene>
<organism evidence="3">
    <name type="scientific">viral metagenome</name>
    <dbReference type="NCBI Taxonomy" id="1070528"/>
    <lineage>
        <taxon>unclassified sequences</taxon>
        <taxon>metagenomes</taxon>
        <taxon>organismal metagenomes</taxon>
    </lineage>
</organism>
<evidence type="ECO:0000313" key="3">
    <source>
        <dbReference type="EMBL" id="QJA68358.1"/>
    </source>
</evidence>
<dbReference type="AlphaFoldDB" id="A0A6M3JGC9"/>
<dbReference type="EMBL" id="MT141610">
    <property type="protein sequence ID" value="QJA68358.1"/>
    <property type="molecule type" value="Genomic_DNA"/>
</dbReference>
<sequence length="122" mass="13642">MEDKDAEWIKDSMDDNVNEEEGDFKGSCWWSTDGKMSVSVESNTPEGRKAGLKWGKTVYDRLKTTYGTKQAHAVKEYKEAEGGVSCEACGEPAIERKGIGKTGKPYHGIFCTSENKSHTRWI</sequence>
<protein>
    <submittedName>
        <fullName evidence="3">Uncharacterized protein</fullName>
    </submittedName>
</protein>
<reference evidence="3" key="1">
    <citation type="submission" date="2020-03" db="EMBL/GenBank/DDBJ databases">
        <title>The deep terrestrial virosphere.</title>
        <authorList>
            <person name="Holmfeldt K."/>
            <person name="Nilsson E."/>
            <person name="Simone D."/>
            <person name="Lopez-Fernandez M."/>
            <person name="Wu X."/>
            <person name="de Brujin I."/>
            <person name="Lundin D."/>
            <person name="Andersson A."/>
            <person name="Bertilsson S."/>
            <person name="Dopson M."/>
        </authorList>
    </citation>
    <scope>NUCLEOTIDE SEQUENCE</scope>
    <source>
        <strain evidence="3">MM415A06991</strain>
        <strain evidence="2">MM415B00619</strain>
    </source>
</reference>
<name>A0A6M3JGC9_9ZZZZ</name>
<dbReference type="EMBL" id="MT141499">
    <property type="protein sequence ID" value="QJA63562.1"/>
    <property type="molecule type" value="Genomic_DNA"/>
</dbReference>
<proteinExistence type="predicted"/>
<evidence type="ECO:0000256" key="1">
    <source>
        <dbReference type="SAM" id="MobiDB-lite"/>
    </source>
</evidence>
<feature type="compositionally biased region" description="Basic and acidic residues" evidence="1">
    <location>
        <begin position="1"/>
        <end position="13"/>
    </location>
</feature>
<evidence type="ECO:0000313" key="2">
    <source>
        <dbReference type="EMBL" id="QJA63562.1"/>
    </source>
</evidence>
<accession>A0A6M3JGC9</accession>
<feature type="region of interest" description="Disordered" evidence="1">
    <location>
        <begin position="1"/>
        <end position="22"/>
    </location>
</feature>